<sequence length="160" mass="19028">MGEKVMQLRLTIELVPRPCWYSNMRNVVPRSFWDALRKQVYAQYNYQCGVCQAGRPLHCHEIWHYDDDTHIQLLQGFIALCEWCHHIKHLGLAGILAKEGKLDYHRVVVHFLTVNDCHLEDFESHRQQAFAQWRTRNYYEWKTDLGAHSNLVPHSKREEG</sequence>
<dbReference type="AlphaFoldDB" id="A0A402A7G1"/>
<accession>A0A402A7G1</accession>
<name>A0A402A7G1_9CHLR</name>
<gene>
    <name evidence="1" type="ORF">KTT_49490</name>
</gene>
<dbReference type="Proteomes" id="UP000287352">
    <property type="component" value="Unassembled WGS sequence"/>
</dbReference>
<dbReference type="EMBL" id="BIFR01000002">
    <property type="protein sequence ID" value="GCE15090.1"/>
    <property type="molecule type" value="Genomic_DNA"/>
</dbReference>
<evidence type="ECO:0000313" key="2">
    <source>
        <dbReference type="Proteomes" id="UP000287352"/>
    </source>
</evidence>
<evidence type="ECO:0008006" key="3">
    <source>
        <dbReference type="Google" id="ProtNLM"/>
    </source>
</evidence>
<evidence type="ECO:0000313" key="1">
    <source>
        <dbReference type="EMBL" id="GCE15090.1"/>
    </source>
</evidence>
<organism evidence="1 2">
    <name type="scientific">Tengunoibacter tsumagoiensis</name>
    <dbReference type="NCBI Taxonomy" id="2014871"/>
    <lineage>
        <taxon>Bacteria</taxon>
        <taxon>Bacillati</taxon>
        <taxon>Chloroflexota</taxon>
        <taxon>Ktedonobacteria</taxon>
        <taxon>Ktedonobacterales</taxon>
        <taxon>Dictyobacteraceae</taxon>
        <taxon>Tengunoibacter</taxon>
    </lineage>
</organism>
<keyword evidence="2" id="KW-1185">Reference proteome</keyword>
<comment type="caution">
    <text evidence="1">The sequence shown here is derived from an EMBL/GenBank/DDBJ whole genome shotgun (WGS) entry which is preliminary data.</text>
</comment>
<proteinExistence type="predicted"/>
<reference evidence="2" key="1">
    <citation type="submission" date="2018-12" db="EMBL/GenBank/DDBJ databases">
        <title>Tengunoibacter tsumagoiensis gen. nov., sp. nov., Dictyobacter kobayashii sp. nov., D. alpinus sp. nov., and D. joshuensis sp. nov. and description of Dictyobacteraceae fam. nov. within the order Ktedonobacterales isolated from Tengu-no-mugimeshi.</title>
        <authorList>
            <person name="Wang C.M."/>
            <person name="Zheng Y."/>
            <person name="Sakai Y."/>
            <person name="Toyoda A."/>
            <person name="Minakuchi Y."/>
            <person name="Abe K."/>
            <person name="Yokota A."/>
            <person name="Yabe S."/>
        </authorList>
    </citation>
    <scope>NUCLEOTIDE SEQUENCE [LARGE SCALE GENOMIC DNA]</scope>
    <source>
        <strain evidence="2">Uno3</strain>
    </source>
</reference>
<protein>
    <recommendedName>
        <fullName evidence="3">HNH endonuclease</fullName>
    </recommendedName>
</protein>